<keyword evidence="2" id="KW-0808">Transferase</keyword>
<dbReference type="InterPro" id="IPR016181">
    <property type="entry name" value="Acyl_CoA_acyltransferase"/>
</dbReference>
<organism evidence="2 3">
    <name type="scientific">Pollutimonas thiosulfatoxidans</name>
    <dbReference type="NCBI Taxonomy" id="2028345"/>
    <lineage>
        <taxon>Bacteria</taxon>
        <taxon>Pseudomonadati</taxon>
        <taxon>Pseudomonadota</taxon>
        <taxon>Betaproteobacteria</taxon>
        <taxon>Burkholderiales</taxon>
        <taxon>Alcaligenaceae</taxon>
        <taxon>Pollutimonas</taxon>
    </lineage>
</organism>
<name>A0A410G8M6_9BURK</name>
<dbReference type="Pfam" id="PF13302">
    <property type="entry name" value="Acetyltransf_3"/>
    <property type="match status" value="1"/>
</dbReference>
<dbReference type="PANTHER" id="PTHR43610:SF1">
    <property type="entry name" value="N-ACETYLTRANSFERASE DOMAIN-CONTAINING PROTEIN"/>
    <property type="match status" value="1"/>
</dbReference>
<dbReference type="AlphaFoldDB" id="A0A410G8M6"/>
<protein>
    <submittedName>
        <fullName evidence="2">GNAT family N-acetyltransferase</fullName>
    </submittedName>
</protein>
<dbReference type="KEGG" id="pus:CKA81_01530"/>
<gene>
    <name evidence="2" type="ORF">CKA81_01530</name>
</gene>
<dbReference type="GO" id="GO:0016747">
    <property type="term" value="F:acyltransferase activity, transferring groups other than amino-acyl groups"/>
    <property type="evidence" value="ECO:0007669"/>
    <property type="project" value="InterPro"/>
</dbReference>
<dbReference type="Gene3D" id="3.40.630.30">
    <property type="match status" value="1"/>
</dbReference>
<feature type="domain" description="N-acetyltransferase" evidence="1">
    <location>
        <begin position="24"/>
        <end position="160"/>
    </location>
</feature>
<dbReference type="EMBL" id="CP022987">
    <property type="protein sequence ID" value="QAA92669.1"/>
    <property type="molecule type" value="Genomic_DNA"/>
</dbReference>
<dbReference type="PANTHER" id="PTHR43610">
    <property type="entry name" value="BLL6696 PROTEIN"/>
    <property type="match status" value="1"/>
</dbReference>
<dbReference type="Proteomes" id="UP000283474">
    <property type="component" value="Chromosome"/>
</dbReference>
<accession>A0A410G8M6</accession>
<evidence type="ECO:0000313" key="2">
    <source>
        <dbReference type="EMBL" id="QAA92669.1"/>
    </source>
</evidence>
<reference evidence="2 3" key="1">
    <citation type="submission" date="2017-08" db="EMBL/GenBank/DDBJ databases">
        <authorList>
            <person name="Park S.-J."/>
            <person name="Kim H."/>
        </authorList>
    </citation>
    <scope>NUCLEOTIDE SEQUENCE [LARGE SCALE GENOMIC DNA]</scope>
    <source>
        <strain evidence="3">ye3</strain>
    </source>
</reference>
<dbReference type="InterPro" id="IPR000182">
    <property type="entry name" value="GNAT_dom"/>
</dbReference>
<keyword evidence="3" id="KW-1185">Reference proteome</keyword>
<evidence type="ECO:0000259" key="1">
    <source>
        <dbReference type="Pfam" id="PF13302"/>
    </source>
</evidence>
<sequence>MSPVTPSFRHIPSPVTLTGYGVQLAPLQLAHANGLEQAAADGALWRLRVTSVPQPGGAAAYIQEALRGQEAGSMLPFAVFDAESGALIGSTRYHDIVPTIARLEIGYTWYGKGWQRSHVNTACKLLLLRHAFDVLGAGVVGWRTDNFNFASQRAIERLGAHRDGVLRHHGLRRDGTVRDTVMYSLLRGEWPGVQAHLEYKLQSSHAD</sequence>
<evidence type="ECO:0000313" key="3">
    <source>
        <dbReference type="Proteomes" id="UP000283474"/>
    </source>
</evidence>
<dbReference type="OrthoDB" id="5295305at2"/>
<proteinExistence type="predicted"/>
<dbReference type="RefSeq" id="WP_128353721.1">
    <property type="nucleotide sequence ID" value="NZ_CP022987.1"/>
</dbReference>
<dbReference type="SUPFAM" id="SSF55729">
    <property type="entry name" value="Acyl-CoA N-acyltransferases (Nat)"/>
    <property type="match status" value="1"/>
</dbReference>